<dbReference type="EMBL" id="JAEPDI010000013">
    <property type="protein sequence ID" value="MCG7940570.1"/>
    <property type="molecule type" value="Genomic_DNA"/>
</dbReference>
<evidence type="ECO:0000259" key="4">
    <source>
        <dbReference type="Pfam" id="PF00772"/>
    </source>
</evidence>
<accession>A0A9E4K6Z7</accession>
<dbReference type="SUPFAM" id="SSF48024">
    <property type="entry name" value="N-terminal domain of DnaB helicase"/>
    <property type="match status" value="1"/>
</dbReference>
<comment type="caution">
    <text evidence="5">The sequence shown here is derived from an EMBL/GenBank/DDBJ whole genome shotgun (WGS) entry which is preliminary data.</text>
</comment>
<dbReference type="InterPro" id="IPR016136">
    <property type="entry name" value="DNA_helicase_N/primase_C"/>
</dbReference>
<dbReference type="PANTHER" id="PTHR30153">
    <property type="entry name" value="REPLICATIVE DNA HELICASE DNAB"/>
    <property type="match status" value="1"/>
</dbReference>
<organism evidence="5 6">
    <name type="scientific">Candidatus Thiodiazotropha lotti</name>
    <dbReference type="NCBI Taxonomy" id="2792787"/>
    <lineage>
        <taxon>Bacteria</taxon>
        <taxon>Pseudomonadati</taxon>
        <taxon>Pseudomonadota</taxon>
        <taxon>Gammaproteobacteria</taxon>
        <taxon>Chromatiales</taxon>
        <taxon>Sedimenticolaceae</taxon>
        <taxon>Candidatus Thiodiazotropha</taxon>
    </lineage>
</organism>
<keyword evidence="2" id="KW-0235">DNA replication</keyword>
<keyword evidence="1" id="KW-0639">Primosome</keyword>
<dbReference type="GO" id="GO:0003677">
    <property type="term" value="F:DNA binding"/>
    <property type="evidence" value="ECO:0007669"/>
    <property type="project" value="UniProtKB-KW"/>
</dbReference>
<proteinExistence type="predicted"/>
<dbReference type="GO" id="GO:0003678">
    <property type="term" value="F:DNA helicase activity"/>
    <property type="evidence" value="ECO:0007669"/>
    <property type="project" value="InterPro"/>
</dbReference>
<dbReference type="Pfam" id="PF00772">
    <property type="entry name" value="DnaB"/>
    <property type="match status" value="1"/>
</dbReference>
<keyword evidence="3" id="KW-0238">DNA-binding</keyword>
<gene>
    <name evidence="5" type="ORF">JAZ04_17175</name>
</gene>
<sequence>MRQLVFRAIKQLTEKEQPLDVITFSEELECHDQMEEAGGLAYLGSQAKDTPNAANIRSYSDIARESIGDVQLIRAQLQTFRLAQENTPCYVRFR</sequence>
<evidence type="ECO:0000256" key="2">
    <source>
        <dbReference type="ARBA" id="ARBA00022705"/>
    </source>
</evidence>
<dbReference type="InterPro" id="IPR036185">
    <property type="entry name" value="DNA_heli_DnaB-like_N_sf"/>
</dbReference>
<evidence type="ECO:0000313" key="6">
    <source>
        <dbReference type="Proteomes" id="UP000886687"/>
    </source>
</evidence>
<dbReference type="GO" id="GO:1990077">
    <property type="term" value="C:primosome complex"/>
    <property type="evidence" value="ECO:0007669"/>
    <property type="project" value="UniProtKB-KW"/>
</dbReference>
<protein>
    <recommendedName>
        <fullName evidence="4">DNA helicase DnaB-like N-terminal domain-containing protein</fullName>
    </recommendedName>
</protein>
<feature type="domain" description="DNA helicase DnaB-like N-terminal" evidence="4">
    <location>
        <begin position="3"/>
        <end position="65"/>
    </location>
</feature>
<evidence type="ECO:0000313" key="5">
    <source>
        <dbReference type="EMBL" id="MCG7940570.1"/>
    </source>
</evidence>
<dbReference type="GO" id="GO:0005829">
    <property type="term" value="C:cytosol"/>
    <property type="evidence" value="ECO:0007669"/>
    <property type="project" value="TreeGrafter"/>
</dbReference>
<dbReference type="Proteomes" id="UP000886687">
    <property type="component" value="Unassembled WGS sequence"/>
</dbReference>
<reference evidence="5" key="1">
    <citation type="journal article" date="2021" name="Proc. Natl. Acad. Sci. U.S.A.">
        <title>Global biogeography of chemosynthetic symbionts reveals both localized and globally distributed symbiont groups. .</title>
        <authorList>
            <person name="Osvatic J.T."/>
            <person name="Wilkins L.G.E."/>
            <person name="Leibrecht L."/>
            <person name="Leray M."/>
            <person name="Zauner S."/>
            <person name="Polzin J."/>
            <person name="Camacho Y."/>
            <person name="Gros O."/>
            <person name="van Gils J.A."/>
            <person name="Eisen J.A."/>
            <person name="Petersen J.M."/>
            <person name="Yuen B."/>
        </authorList>
    </citation>
    <scope>NUCLEOTIDE SEQUENCE</scope>
    <source>
        <strain evidence="5">MAGL173</strain>
    </source>
</reference>
<dbReference type="AlphaFoldDB" id="A0A9E4K6Z7"/>
<evidence type="ECO:0000256" key="1">
    <source>
        <dbReference type="ARBA" id="ARBA00022515"/>
    </source>
</evidence>
<dbReference type="GO" id="GO:0006269">
    <property type="term" value="P:DNA replication, synthesis of primer"/>
    <property type="evidence" value="ECO:0007669"/>
    <property type="project" value="UniProtKB-KW"/>
</dbReference>
<dbReference type="InterPro" id="IPR007693">
    <property type="entry name" value="DNA_helicase_DnaB-like_N"/>
</dbReference>
<dbReference type="Gene3D" id="1.10.860.10">
    <property type="entry name" value="DNAb Helicase, Chain A"/>
    <property type="match status" value="1"/>
</dbReference>
<dbReference type="PANTHER" id="PTHR30153:SF2">
    <property type="entry name" value="REPLICATIVE DNA HELICASE"/>
    <property type="match status" value="1"/>
</dbReference>
<dbReference type="GO" id="GO:0005524">
    <property type="term" value="F:ATP binding"/>
    <property type="evidence" value="ECO:0007669"/>
    <property type="project" value="InterPro"/>
</dbReference>
<evidence type="ECO:0000256" key="3">
    <source>
        <dbReference type="ARBA" id="ARBA00023125"/>
    </source>
</evidence>
<name>A0A9E4K6Z7_9GAMM</name>